<evidence type="ECO:0000313" key="2">
    <source>
        <dbReference type="EMBL" id="AFY92738.1"/>
    </source>
</evidence>
<feature type="compositionally biased region" description="Polar residues" evidence="1">
    <location>
        <begin position="141"/>
        <end position="150"/>
    </location>
</feature>
<sequence>MTESARKRITIDFSGNDRRLQAIYAYLTRANLSREMTIEALVAHYLPGAMLVDRGKLSDKELLTIGYQSLDRLLGHINSLVDLYSLEGLPFPIDGLARRVSFLGQLSQPIAVERSDKKVGEDNVEDDPEDDDDEVVLIPPQRSSNFSGLK</sequence>
<proteinExistence type="predicted"/>
<gene>
    <name evidence="2" type="ORF">Cha6605_1586</name>
</gene>
<reference evidence="2 3" key="1">
    <citation type="submission" date="2012-05" db="EMBL/GenBank/DDBJ databases">
        <title>Finished chromosome of genome of Chamaesiphon sp. PCC 6605.</title>
        <authorList>
            <consortium name="US DOE Joint Genome Institute"/>
            <person name="Gugger M."/>
            <person name="Coursin T."/>
            <person name="Rippka R."/>
            <person name="Tandeau De Marsac N."/>
            <person name="Huntemann M."/>
            <person name="Wei C.-L."/>
            <person name="Han J."/>
            <person name="Detter J.C."/>
            <person name="Han C."/>
            <person name="Tapia R."/>
            <person name="Chen A."/>
            <person name="Kyrpides N."/>
            <person name="Mavromatis K."/>
            <person name="Markowitz V."/>
            <person name="Szeto E."/>
            <person name="Ivanova N."/>
            <person name="Pagani I."/>
            <person name="Pati A."/>
            <person name="Goodwin L."/>
            <person name="Nordberg H.P."/>
            <person name="Cantor M.N."/>
            <person name="Hua S.X."/>
            <person name="Woyke T."/>
            <person name="Kerfeld C.A."/>
        </authorList>
    </citation>
    <scope>NUCLEOTIDE SEQUENCE [LARGE SCALE GENOMIC DNA]</scope>
    <source>
        <strain evidence="3">ATCC 27169 / PCC 6605</strain>
    </source>
</reference>
<dbReference type="EMBL" id="CP003600">
    <property type="protein sequence ID" value="AFY92738.1"/>
    <property type="molecule type" value="Genomic_DNA"/>
</dbReference>
<dbReference type="AlphaFoldDB" id="K9UDL5"/>
<feature type="compositionally biased region" description="Acidic residues" evidence="1">
    <location>
        <begin position="122"/>
        <end position="135"/>
    </location>
</feature>
<feature type="region of interest" description="Disordered" evidence="1">
    <location>
        <begin position="114"/>
        <end position="150"/>
    </location>
</feature>
<protein>
    <submittedName>
        <fullName evidence="2">Uncharacterized protein</fullName>
    </submittedName>
</protein>
<organism evidence="2 3">
    <name type="scientific">Chamaesiphon minutus (strain ATCC 27169 / PCC 6605)</name>
    <dbReference type="NCBI Taxonomy" id="1173020"/>
    <lineage>
        <taxon>Bacteria</taxon>
        <taxon>Bacillati</taxon>
        <taxon>Cyanobacteriota</taxon>
        <taxon>Cyanophyceae</taxon>
        <taxon>Gomontiellales</taxon>
        <taxon>Chamaesiphonaceae</taxon>
        <taxon>Chamaesiphon</taxon>
    </lineage>
</organism>
<dbReference type="RefSeq" id="WP_015158914.1">
    <property type="nucleotide sequence ID" value="NC_019697.1"/>
</dbReference>
<accession>K9UDL5</accession>
<dbReference type="STRING" id="1173020.Cha6605_1586"/>
<dbReference type="Proteomes" id="UP000010366">
    <property type="component" value="Chromosome"/>
</dbReference>
<dbReference type="KEGG" id="cmp:Cha6605_1586"/>
<dbReference type="HOGENOM" id="CLU_1737267_0_0_3"/>
<name>K9UDL5_CHAP6</name>
<keyword evidence="3" id="KW-1185">Reference proteome</keyword>
<evidence type="ECO:0000313" key="3">
    <source>
        <dbReference type="Proteomes" id="UP000010366"/>
    </source>
</evidence>
<evidence type="ECO:0000256" key="1">
    <source>
        <dbReference type="SAM" id="MobiDB-lite"/>
    </source>
</evidence>